<dbReference type="InterPro" id="IPR014492">
    <property type="entry name" value="PolyA_polymerase"/>
</dbReference>
<dbReference type="Proteomes" id="UP000264800">
    <property type="component" value="Unplaced"/>
</dbReference>
<dbReference type="Gene3D" id="3.30.460.10">
    <property type="entry name" value="Beta Polymerase, domain 2"/>
    <property type="match status" value="1"/>
</dbReference>
<name>A0A3Q3FJC4_KRYMA</name>
<feature type="binding site" evidence="15">
    <location>
        <position position="230"/>
    </location>
    <ligand>
        <name>ATP</name>
        <dbReference type="ChEBI" id="CHEBI:30616"/>
    </ligand>
</feature>
<dbReference type="SUPFAM" id="SSF81301">
    <property type="entry name" value="Nucleotidyltransferase"/>
    <property type="match status" value="1"/>
</dbReference>
<comment type="cofactor">
    <cofactor evidence="1">
        <name>Mn(2+)</name>
        <dbReference type="ChEBI" id="CHEBI:29035"/>
    </cofactor>
</comment>
<feature type="domain" description="Poly(A) polymerase central" evidence="17">
    <location>
        <begin position="281"/>
        <end position="338"/>
    </location>
</feature>
<dbReference type="GO" id="GO:0005634">
    <property type="term" value="C:nucleus"/>
    <property type="evidence" value="ECO:0007669"/>
    <property type="project" value="UniProtKB-SubCell"/>
</dbReference>
<feature type="binding site" evidence="16">
    <location>
        <position position="112"/>
    </location>
    <ligand>
        <name>Mg(2+)</name>
        <dbReference type="ChEBI" id="CHEBI:18420"/>
        <label>2</label>
        <note>catalytic</note>
    </ligand>
</feature>
<keyword evidence="10 16" id="KW-0460">Magnesium</keyword>
<evidence type="ECO:0000259" key="18">
    <source>
        <dbReference type="Pfam" id="PF20750"/>
    </source>
</evidence>
<evidence type="ECO:0000256" key="12">
    <source>
        <dbReference type="ARBA" id="ARBA00023211"/>
    </source>
</evidence>
<feature type="binding site" evidence="15">
    <location>
        <position position="166"/>
    </location>
    <ligand>
        <name>ATP</name>
        <dbReference type="ChEBI" id="CHEBI:30616"/>
    </ligand>
</feature>
<evidence type="ECO:0000256" key="8">
    <source>
        <dbReference type="ARBA" id="ARBA00022741"/>
    </source>
</evidence>
<feature type="domain" description="Poly(A) polymerase central" evidence="17">
    <location>
        <begin position="212"/>
        <end position="279"/>
    </location>
</feature>
<accession>A0A3Q3FJC4</accession>
<feature type="binding site" evidence="15">
    <location>
        <position position="221"/>
    </location>
    <ligand>
        <name>ATP</name>
        <dbReference type="ChEBI" id="CHEBI:30616"/>
    </ligand>
</feature>
<feature type="binding site" evidence="16">
    <location>
        <position position="166"/>
    </location>
    <ligand>
        <name>Mg(2+)</name>
        <dbReference type="ChEBI" id="CHEBI:18420"/>
        <label>2</label>
        <note>catalytic</note>
    </ligand>
</feature>
<comment type="catalytic activity">
    <reaction evidence="14">
        <text>RNA(n) + ATP = RNA(n)-3'-adenine ribonucleotide + diphosphate</text>
        <dbReference type="Rhea" id="RHEA:11332"/>
        <dbReference type="Rhea" id="RHEA-COMP:14527"/>
        <dbReference type="Rhea" id="RHEA-COMP:17347"/>
        <dbReference type="ChEBI" id="CHEBI:30616"/>
        <dbReference type="ChEBI" id="CHEBI:33019"/>
        <dbReference type="ChEBI" id="CHEBI:140395"/>
        <dbReference type="ChEBI" id="CHEBI:173115"/>
        <dbReference type="EC" id="2.7.7.19"/>
    </reaction>
</comment>
<evidence type="ECO:0000256" key="15">
    <source>
        <dbReference type="PIRSR" id="PIRSR018425-1"/>
    </source>
</evidence>
<keyword evidence="20" id="KW-1185">Reference proteome</keyword>
<feature type="binding site" evidence="16">
    <location>
        <position position="114"/>
    </location>
    <ligand>
        <name>Mg(2+)</name>
        <dbReference type="ChEBI" id="CHEBI:18420"/>
        <label>2</label>
        <note>catalytic</note>
    </ligand>
</feature>
<dbReference type="OMA" id="SANPFWH"/>
<keyword evidence="6" id="KW-0808">Transferase</keyword>
<proteinExistence type="inferred from homology"/>
<dbReference type="GO" id="GO:0046872">
    <property type="term" value="F:metal ion binding"/>
    <property type="evidence" value="ECO:0007669"/>
    <property type="project" value="UniProtKB-KW"/>
</dbReference>
<evidence type="ECO:0000313" key="19">
    <source>
        <dbReference type="Ensembl" id="ENSKMAP00000013052.1"/>
    </source>
</evidence>
<dbReference type="PANTHER" id="PTHR10682">
    <property type="entry name" value="POLY A POLYMERASE"/>
    <property type="match status" value="1"/>
</dbReference>
<evidence type="ECO:0000256" key="16">
    <source>
        <dbReference type="PIRSR" id="PIRSR018425-2"/>
    </source>
</evidence>
<keyword evidence="8 15" id="KW-0547">Nucleotide-binding</keyword>
<dbReference type="InterPro" id="IPR048840">
    <property type="entry name" value="PolA_pol_NTPase"/>
</dbReference>
<dbReference type="Pfam" id="PF20750">
    <property type="entry name" value="PAP_NTPase"/>
    <property type="match status" value="1"/>
</dbReference>
<dbReference type="GO" id="GO:0005524">
    <property type="term" value="F:ATP binding"/>
    <property type="evidence" value="ECO:0007669"/>
    <property type="project" value="UniProtKB-KW"/>
</dbReference>
<evidence type="ECO:0000256" key="5">
    <source>
        <dbReference type="ARBA" id="ARBA00022664"/>
    </source>
</evidence>
<organism evidence="19 20">
    <name type="scientific">Kryptolebias marmoratus</name>
    <name type="common">Mangrove killifish</name>
    <name type="synonym">Rivulus marmoratus</name>
    <dbReference type="NCBI Taxonomy" id="37003"/>
    <lineage>
        <taxon>Eukaryota</taxon>
        <taxon>Metazoa</taxon>
        <taxon>Chordata</taxon>
        <taxon>Craniata</taxon>
        <taxon>Vertebrata</taxon>
        <taxon>Euteleostomi</taxon>
        <taxon>Actinopterygii</taxon>
        <taxon>Neopterygii</taxon>
        <taxon>Teleostei</taxon>
        <taxon>Neoteleostei</taxon>
        <taxon>Acanthomorphata</taxon>
        <taxon>Ovalentaria</taxon>
        <taxon>Atherinomorphae</taxon>
        <taxon>Cyprinodontiformes</taxon>
        <taxon>Rivulidae</taxon>
        <taxon>Kryptolebias</taxon>
    </lineage>
</organism>
<evidence type="ECO:0000256" key="3">
    <source>
        <dbReference type="ARBA" id="ARBA00010912"/>
    </source>
</evidence>
<comment type="similarity">
    <text evidence="3">Belongs to the poly(A) polymerase family.</text>
</comment>
<sequence>MPFLNLQTTQAQTDKPKWFGLTGPISEDFPEEPDLVLTRKLTETLKAFNIYDTQLELQRREKALKRLESLYKEWLTEMCVRMNVPEIVTDNVGGKIFPLGSYHLGIHLKGSDIDVLCVGPGFLERTDFFTSFFEKLKAQEEVKDIRVVEAFVPVIKLTYDGIEVTDLKRSVPENINLLHDDVAKDMALSCVRSLDGYRAAEEILQHVPNTPTFRLTLGAIKLWAKQRNIYSSMLGFLGGISWAVLVARICQVYPNATTSTMVFKFFKVYSMKWPIPIRLRIDRCHLMPIITPVFPQQNTSVTVSASTFTILQQEIRRGHAISEEIQQKQANWSKLLEKPDFCDKYQYVLSFLKLCRHGETWPS</sequence>
<dbReference type="InterPro" id="IPR007012">
    <property type="entry name" value="PolA_pol_cen_dom"/>
</dbReference>
<keyword evidence="9 15" id="KW-0067">ATP-binding</keyword>
<dbReference type="Pfam" id="PF04928">
    <property type="entry name" value="PAP_central"/>
    <property type="match status" value="2"/>
</dbReference>
<evidence type="ECO:0000256" key="2">
    <source>
        <dbReference type="ARBA" id="ARBA00004123"/>
    </source>
</evidence>
<evidence type="ECO:0000256" key="14">
    <source>
        <dbReference type="ARBA" id="ARBA00048830"/>
    </source>
</evidence>
<evidence type="ECO:0000259" key="17">
    <source>
        <dbReference type="Pfam" id="PF04928"/>
    </source>
</evidence>
<dbReference type="SUPFAM" id="SSF81631">
    <property type="entry name" value="PAP/OAS1 substrate-binding domain"/>
    <property type="match status" value="1"/>
</dbReference>
<evidence type="ECO:0000256" key="7">
    <source>
        <dbReference type="ARBA" id="ARBA00022723"/>
    </source>
</evidence>
<evidence type="ECO:0000256" key="4">
    <source>
        <dbReference type="ARBA" id="ARBA00012388"/>
    </source>
</evidence>
<feature type="binding site" evidence="15">
    <location>
        <begin position="112"/>
        <end position="114"/>
    </location>
    <ligand>
        <name>ATP</name>
        <dbReference type="ChEBI" id="CHEBI:30616"/>
    </ligand>
</feature>
<comment type="subcellular location">
    <subcellularLocation>
        <location evidence="2">Nucleus</location>
    </subcellularLocation>
</comment>
<dbReference type="GO" id="GO:0006397">
    <property type="term" value="P:mRNA processing"/>
    <property type="evidence" value="ECO:0007669"/>
    <property type="project" value="UniProtKB-KW"/>
</dbReference>
<keyword evidence="7 16" id="KW-0479">Metal-binding</keyword>
<reference evidence="19" key="1">
    <citation type="submission" date="2025-08" db="UniProtKB">
        <authorList>
            <consortium name="Ensembl"/>
        </authorList>
    </citation>
    <scope>IDENTIFICATION</scope>
</reference>
<evidence type="ECO:0000256" key="13">
    <source>
        <dbReference type="ARBA" id="ARBA00023242"/>
    </source>
</evidence>
<keyword evidence="11" id="KW-0694">RNA-binding</keyword>
<comment type="cofactor">
    <cofactor evidence="16">
        <name>Mg(2+)</name>
        <dbReference type="ChEBI" id="CHEBI:18420"/>
    </cofactor>
    <text evidence="16">Binds 2 magnesium ions. Also active with manganese.</text>
</comment>
<dbReference type="EC" id="2.7.7.19" evidence="4"/>
<dbReference type="STRING" id="37003.ENSKMAP00000013052"/>
<evidence type="ECO:0000256" key="9">
    <source>
        <dbReference type="ARBA" id="ARBA00022840"/>
    </source>
</evidence>
<dbReference type="CDD" id="cd05402">
    <property type="entry name" value="NT_PAP_TUTase"/>
    <property type="match status" value="1"/>
</dbReference>
<reference evidence="19" key="2">
    <citation type="submission" date="2025-09" db="UniProtKB">
        <authorList>
            <consortium name="Ensembl"/>
        </authorList>
    </citation>
    <scope>IDENTIFICATION</scope>
</reference>
<evidence type="ECO:0000313" key="20">
    <source>
        <dbReference type="Proteomes" id="UP000264800"/>
    </source>
</evidence>
<feature type="binding site" evidence="16">
    <location>
        <position position="112"/>
    </location>
    <ligand>
        <name>Mg(2+)</name>
        <dbReference type="ChEBI" id="CHEBI:18420"/>
        <label>1</label>
        <note>catalytic</note>
    </ligand>
</feature>
<keyword evidence="5" id="KW-0507">mRNA processing</keyword>
<evidence type="ECO:0000256" key="11">
    <source>
        <dbReference type="ARBA" id="ARBA00022884"/>
    </source>
</evidence>
<keyword evidence="13" id="KW-0539">Nucleus</keyword>
<dbReference type="AlphaFoldDB" id="A0A3Q3FJC4"/>
<feature type="binding site" evidence="16">
    <location>
        <position position="114"/>
    </location>
    <ligand>
        <name>Mg(2+)</name>
        <dbReference type="ChEBI" id="CHEBI:18420"/>
        <label>1</label>
        <note>catalytic</note>
    </ligand>
</feature>
<dbReference type="InterPro" id="IPR043519">
    <property type="entry name" value="NT_sf"/>
</dbReference>
<protein>
    <recommendedName>
        <fullName evidence="4">polynucleotide adenylyltransferase</fullName>
        <ecNumber evidence="4">2.7.7.19</ecNumber>
    </recommendedName>
</protein>
<feature type="domain" description="Poly(A) polymerase nucleotidyltransferase" evidence="18">
    <location>
        <begin position="20"/>
        <end position="207"/>
    </location>
</feature>
<evidence type="ECO:0000256" key="1">
    <source>
        <dbReference type="ARBA" id="ARBA00001936"/>
    </source>
</evidence>
<dbReference type="GO" id="GO:0003723">
    <property type="term" value="F:RNA binding"/>
    <property type="evidence" value="ECO:0007669"/>
    <property type="project" value="UniProtKB-KW"/>
</dbReference>
<dbReference type="Gene3D" id="1.10.1410.10">
    <property type="match status" value="1"/>
</dbReference>
<dbReference type="PANTHER" id="PTHR10682:SF9">
    <property type="entry name" value="POLY(A) POLYMERASE ALPHA"/>
    <property type="match status" value="1"/>
</dbReference>
<dbReference type="GeneTree" id="ENSGT00940000154598"/>
<evidence type="ECO:0000256" key="10">
    <source>
        <dbReference type="ARBA" id="ARBA00022842"/>
    </source>
</evidence>
<dbReference type="Ensembl" id="ENSKMAT00000013249.1">
    <property type="protein sequence ID" value="ENSKMAP00000013052.1"/>
    <property type="gene ID" value="ENSKMAG00000009731.1"/>
</dbReference>
<keyword evidence="12" id="KW-0464">Manganese</keyword>
<dbReference type="GO" id="GO:1990817">
    <property type="term" value="F:poly(A) RNA polymerase activity"/>
    <property type="evidence" value="ECO:0007669"/>
    <property type="project" value="UniProtKB-EC"/>
</dbReference>
<dbReference type="PIRSF" id="PIRSF018425">
    <property type="entry name" value="PolyA_polymerase"/>
    <property type="match status" value="1"/>
</dbReference>
<evidence type="ECO:0000256" key="6">
    <source>
        <dbReference type="ARBA" id="ARBA00022679"/>
    </source>
</evidence>